<dbReference type="EMBL" id="ML738589">
    <property type="protein sequence ID" value="KAE8167492.1"/>
    <property type="molecule type" value="Genomic_DNA"/>
</dbReference>
<dbReference type="OrthoDB" id="444631at2759"/>
<evidence type="ECO:0000256" key="5">
    <source>
        <dbReference type="ARBA" id="ARBA00038359"/>
    </source>
</evidence>
<keyword evidence="3 7" id="KW-1133">Transmembrane helix</keyword>
<comment type="subcellular location">
    <subcellularLocation>
        <location evidence="1">Membrane</location>
        <topology evidence="1">Multi-pass membrane protein</topology>
    </subcellularLocation>
</comment>
<feature type="transmembrane region" description="Helical" evidence="7">
    <location>
        <begin position="138"/>
        <end position="160"/>
    </location>
</feature>
<sequence length="375" mass="42503">MAPQDHFGRIHKTAYVVSTAVLLALALAGVVIRCIIRFRMQKQRFQMDDGLFALAVSLLLASFIIIYDKVIDPMFLLAAMQGEVEGIEMPADWLQVSHNFHKWNAAALILSWCSICAVKFYFLVFFKKLIDRLRVWQMYWWIVAIFNLGQLAFGATVYYLGCPFWDERELQCSSGRYKSVLIRVSSAQISLDIAADLLILVIPIGIIWKIKVQWTQKLVLMSSLCLTIVLVALSITRVAGLVHHGAVDTIWETYWQSLSAELGVFLAAASTFRSFFIAQRQNKANIPSVTLNRWFRSSTPRGSARKQPNSLFASWSDNTATSGFERISEQGDRDPNLRKDTHEWHHMSNPSPTEQGYGAPFDTETHTDPSHARPV</sequence>
<feature type="transmembrane region" description="Helical" evidence="7">
    <location>
        <begin position="50"/>
        <end position="67"/>
    </location>
</feature>
<proteinExistence type="inferred from homology"/>
<evidence type="ECO:0000313" key="9">
    <source>
        <dbReference type="EMBL" id="KAE8167492.1"/>
    </source>
</evidence>
<feature type="region of interest" description="Disordered" evidence="6">
    <location>
        <begin position="325"/>
        <end position="375"/>
    </location>
</feature>
<dbReference type="InterPro" id="IPR052337">
    <property type="entry name" value="SAT4-like"/>
</dbReference>
<reference evidence="9 10" key="1">
    <citation type="submission" date="2019-04" db="EMBL/GenBank/DDBJ databases">
        <title>Friends and foes A comparative genomics study of 23 Aspergillus species from section Flavi.</title>
        <authorList>
            <consortium name="DOE Joint Genome Institute"/>
            <person name="Kjaerbolling I."/>
            <person name="Vesth T."/>
            <person name="Frisvad J.C."/>
            <person name="Nybo J.L."/>
            <person name="Theobald S."/>
            <person name="Kildgaard S."/>
            <person name="Isbrandt T."/>
            <person name="Kuo A."/>
            <person name="Sato A."/>
            <person name="Lyhne E.K."/>
            <person name="Kogle M.E."/>
            <person name="Wiebenga A."/>
            <person name="Kun R.S."/>
            <person name="Lubbers R.J."/>
            <person name="Makela M.R."/>
            <person name="Barry K."/>
            <person name="Chovatia M."/>
            <person name="Clum A."/>
            <person name="Daum C."/>
            <person name="Haridas S."/>
            <person name="He G."/>
            <person name="LaButti K."/>
            <person name="Lipzen A."/>
            <person name="Mondo S."/>
            <person name="Riley R."/>
            <person name="Salamov A."/>
            <person name="Simmons B.A."/>
            <person name="Magnuson J.K."/>
            <person name="Henrissat B."/>
            <person name="Mortensen U.H."/>
            <person name="Larsen T.O."/>
            <person name="Devries R.P."/>
            <person name="Grigoriev I.V."/>
            <person name="Machida M."/>
            <person name="Baker S.E."/>
            <person name="Andersen M.R."/>
        </authorList>
    </citation>
    <scope>NUCLEOTIDE SEQUENCE [LARGE SCALE GENOMIC DNA]</scope>
    <source>
        <strain evidence="9 10">CBS 117626</strain>
    </source>
</reference>
<comment type="similarity">
    <text evidence="5">Belongs to the SAT4 family.</text>
</comment>
<feature type="transmembrane region" description="Helical" evidence="7">
    <location>
        <begin position="15"/>
        <end position="38"/>
    </location>
</feature>
<evidence type="ECO:0000259" key="8">
    <source>
        <dbReference type="Pfam" id="PF20684"/>
    </source>
</evidence>
<feature type="compositionally biased region" description="Basic and acidic residues" evidence="6">
    <location>
        <begin position="326"/>
        <end position="346"/>
    </location>
</feature>
<evidence type="ECO:0000256" key="3">
    <source>
        <dbReference type="ARBA" id="ARBA00022989"/>
    </source>
</evidence>
<feature type="domain" description="Rhodopsin" evidence="8">
    <location>
        <begin position="32"/>
        <end position="276"/>
    </location>
</feature>
<evidence type="ECO:0000256" key="2">
    <source>
        <dbReference type="ARBA" id="ARBA00022692"/>
    </source>
</evidence>
<feature type="transmembrane region" description="Helical" evidence="7">
    <location>
        <begin position="254"/>
        <end position="276"/>
    </location>
</feature>
<keyword evidence="4 7" id="KW-0472">Membrane</keyword>
<name>A0A5N6V961_ASPTM</name>
<feature type="transmembrane region" description="Helical" evidence="7">
    <location>
        <begin position="180"/>
        <end position="206"/>
    </location>
</feature>
<evidence type="ECO:0000256" key="4">
    <source>
        <dbReference type="ARBA" id="ARBA00023136"/>
    </source>
</evidence>
<accession>A0A5N6V961</accession>
<feature type="transmembrane region" description="Helical" evidence="7">
    <location>
        <begin position="103"/>
        <end position="126"/>
    </location>
</feature>
<dbReference type="InterPro" id="IPR049326">
    <property type="entry name" value="Rhodopsin_dom_fungi"/>
</dbReference>
<organism evidence="9 10">
    <name type="scientific">Aspergillus tamarii</name>
    <dbReference type="NCBI Taxonomy" id="41984"/>
    <lineage>
        <taxon>Eukaryota</taxon>
        <taxon>Fungi</taxon>
        <taxon>Dikarya</taxon>
        <taxon>Ascomycota</taxon>
        <taxon>Pezizomycotina</taxon>
        <taxon>Eurotiomycetes</taxon>
        <taxon>Eurotiomycetidae</taxon>
        <taxon>Eurotiales</taxon>
        <taxon>Aspergillaceae</taxon>
        <taxon>Aspergillus</taxon>
        <taxon>Aspergillus subgen. Circumdati</taxon>
    </lineage>
</organism>
<dbReference type="AlphaFoldDB" id="A0A5N6V961"/>
<gene>
    <name evidence="9" type="ORF">BDV40DRAFT_252995</name>
</gene>
<dbReference type="Pfam" id="PF20684">
    <property type="entry name" value="Fung_rhodopsin"/>
    <property type="match status" value="1"/>
</dbReference>
<dbReference type="PANTHER" id="PTHR33048">
    <property type="entry name" value="PTH11-LIKE INTEGRAL MEMBRANE PROTEIN (AFU_ORTHOLOGUE AFUA_5G11245)"/>
    <property type="match status" value="1"/>
</dbReference>
<keyword evidence="10" id="KW-1185">Reference proteome</keyword>
<feature type="transmembrane region" description="Helical" evidence="7">
    <location>
        <begin position="218"/>
        <end position="242"/>
    </location>
</feature>
<dbReference type="PANTHER" id="PTHR33048:SF47">
    <property type="entry name" value="INTEGRAL MEMBRANE PROTEIN-RELATED"/>
    <property type="match status" value="1"/>
</dbReference>
<dbReference type="GO" id="GO:0016020">
    <property type="term" value="C:membrane"/>
    <property type="evidence" value="ECO:0007669"/>
    <property type="project" value="UniProtKB-SubCell"/>
</dbReference>
<feature type="compositionally biased region" description="Basic and acidic residues" evidence="6">
    <location>
        <begin position="363"/>
        <end position="375"/>
    </location>
</feature>
<keyword evidence="2 7" id="KW-0812">Transmembrane</keyword>
<protein>
    <recommendedName>
        <fullName evidence="8">Rhodopsin domain-containing protein</fullName>
    </recommendedName>
</protein>
<evidence type="ECO:0000256" key="6">
    <source>
        <dbReference type="SAM" id="MobiDB-lite"/>
    </source>
</evidence>
<evidence type="ECO:0000256" key="1">
    <source>
        <dbReference type="ARBA" id="ARBA00004141"/>
    </source>
</evidence>
<evidence type="ECO:0000256" key="7">
    <source>
        <dbReference type="SAM" id="Phobius"/>
    </source>
</evidence>
<evidence type="ECO:0000313" key="10">
    <source>
        <dbReference type="Proteomes" id="UP000326950"/>
    </source>
</evidence>
<dbReference type="Proteomes" id="UP000326950">
    <property type="component" value="Unassembled WGS sequence"/>
</dbReference>